<dbReference type="KEGG" id="ppsr:I6J18_16775"/>
<feature type="domain" description="GGDEF" evidence="2">
    <location>
        <begin position="213"/>
        <end position="344"/>
    </location>
</feature>
<gene>
    <name evidence="3" type="ORF">I6J18_16775</name>
</gene>
<evidence type="ECO:0000313" key="3">
    <source>
        <dbReference type="EMBL" id="QQS99273.1"/>
    </source>
</evidence>
<dbReference type="Pfam" id="PF00990">
    <property type="entry name" value="GGDEF"/>
    <property type="match status" value="1"/>
</dbReference>
<sequence>MHTNLKKSHSCLLVIIMMGLLFNIHLVYLLIVGVIYGCSVSHLYKTERIKANQQNNLIHFGTATFNHKGKMTTINEKGKEILFADSSETMDLWALIDEYGLPIAQEERPSVVTLRNKQPMQNQMIGLKHKTNGQEKWLLVHTNPVLSKKSRIDEVVIVFTEVSFLLQYRNEMQNRNNYLKHLSLTDGLTGIPNRRYFEDYLHDIWEDMRKQKKPMTLIMLDIDYFKKFNDTYGHIEGDICLKKIAKILEKTVHDLGKVFRYGGEEFAVILPNTDVHTSKKLAAMLEQAVEDLKIPHSVSTDRAYVTVSTGATTFVPQDMENVEKYVQSADNQLYEAKRNRRQAC</sequence>
<accession>A0A974RZC1</accession>
<keyword evidence="1" id="KW-0812">Transmembrane</keyword>
<dbReference type="FunFam" id="3.30.70.270:FF:000001">
    <property type="entry name" value="Diguanylate cyclase domain protein"/>
    <property type="match status" value="1"/>
</dbReference>
<keyword evidence="4" id="KW-1185">Reference proteome</keyword>
<dbReference type="SMART" id="SM00267">
    <property type="entry name" value="GGDEF"/>
    <property type="match status" value="1"/>
</dbReference>
<dbReference type="GO" id="GO:1902201">
    <property type="term" value="P:negative regulation of bacterial-type flagellum-dependent cell motility"/>
    <property type="evidence" value="ECO:0007669"/>
    <property type="project" value="TreeGrafter"/>
</dbReference>
<dbReference type="SUPFAM" id="SSF55073">
    <property type="entry name" value="Nucleotide cyclase"/>
    <property type="match status" value="1"/>
</dbReference>
<feature type="transmembrane region" description="Helical" evidence="1">
    <location>
        <begin position="12"/>
        <end position="36"/>
    </location>
</feature>
<dbReference type="EMBL" id="CP068053">
    <property type="protein sequence ID" value="QQS99273.1"/>
    <property type="molecule type" value="Genomic_DNA"/>
</dbReference>
<dbReference type="NCBIfam" id="TIGR00254">
    <property type="entry name" value="GGDEF"/>
    <property type="match status" value="1"/>
</dbReference>
<dbReference type="InterPro" id="IPR029787">
    <property type="entry name" value="Nucleotide_cyclase"/>
</dbReference>
<reference evidence="3 4" key="1">
    <citation type="submission" date="2021-01" db="EMBL/GenBank/DDBJ databases">
        <title>FDA dAtabase for Regulatory Grade micrObial Sequences (FDA-ARGOS): Supporting development and validation of Infectious Disease Dx tests.</title>
        <authorList>
            <person name="Nelson B."/>
            <person name="Plummer A."/>
            <person name="Tallon L."/>
            <person name="Sadzewicz L."/>
            <person name="Zhao X."/>
            <person name="Boylan J."/>
            <person name="Ott S."/>
            <person name="Bowen H."/>
            <person name="Vavikolanu K."/>
            <person name="Mehta A."/>
            <person name="Aluvathingal J."/>
            <person name="Nadendla S."/>
            <person name="Myers T."/>
            <person name="Yan Y."/>
            <person name="Sichtig H."/>
        </authorList>
    </citation>
    <scope>NUCLEOTIDE SEQUENCE [LARGE SCALE GENOMIC DNA]</scope>
    <source>
        <strain evidence="3 4">FDAARGOS_1161</strain>
    </source>
</reference>
<dbReference type="GO" id="GO:0005886">
    <property type="term" value="C:plasma membrane"/>
    <property type="evidence" value="ECO:0007669"/>
    <property type="project" value="TreeGrafter"/>
</dbReference>
<dbReference type="PROSITE" id="PS50887">
    <property type="entry name" value="GGDEF"/>
    <property type="match status" value="1"/>
</dbReference>
<dbReference type="RefSeq" id="WP_051387659.1">
    <property type="nucleotide sequence ID" value="NZ_CP068053.1"/>
</dbReference>
<name>A0A974RZC1_PERPY</name>
<dbReference type="InterPro" id="IPR050469">
    <property type="entry name" value="Diguanylate_Cyclase"/>
</dbReference>
<dbReference type="InterPro" id="IPR000160">
    <property type="entry name" value="GGDEF_dom"/>
</dbReference>
<dbReference type="GO" id="GO:0043709">
    <property type="term" value="P:cell adhesion involved in single-species biofilm formation"/>
    <property type="evidence" value="ECO:0007669"/>
    <property type="project" value="TreeGrafter"/>
</dbReference>
<dbReference type="CDD" id="cd01949">
    <property type="entry name" value="GGDEF"/>
    <property type="match status" value="1"/>
</dbReference>
<organism evidence="3 4">
    <name type="scientific">Peribacillus psychrosaccharolyticus</name>
    <name type="common">Bacillus psychrosaccharolyticus</name>
    <dbReference type="NCBI Taxonomy" id="1407"/>
    <lineage>
        <taxon>Bacteria</taxon>
        <taxon>Bacillati</taxon>
        <taxon>Bacillota</taxon>
        <taxon>Bacilli</taxon>
        <taxon>Bacillales</taxon>
        <taxon>Bacillaceae</taxon>
        <taxon>Peribacillus</taxon>
    </lineage>
</organism>
<evidence type="ECO:0000259" key="2">
    <source>
        <dbReference type="PROSITE" id="PS50887"/>
    </source>
</evidence>
<evidence type="ECO:0000313" key="4">
    <source>
        <dbReference type="Proteomes" id="UP000595254"/>
    </source>
</evidence>
<evidence type="ECO:0000256" key="1">
    <source>
        <dbReference type="SAM" id="Phobius"/>
    </source>
</evidence>
<dbReference type="AlphaFoldDB" id="A0A974RZC1"/>
<proteinExistence type="predicted"/>
<dbReference type="Gene3D" id="3.30.70.270">
    <property type="match status" value="1"/>
</dbReference>
<protein>
    <submittedName>
        <fullName evidence="3">GGDEF domain-containing protein</fullName>
    </submittedName>
</protein>
<dbReference type="PANTHER" id="PTHR45138">
    <property type="entry name" value="REGULATORY COMPONENTS OF SENSORY TRANSDUCTION SYSTEM"/>
    <property type="match status" value="1"/>
</dbReference>
<dbReference type="InterPro" id="IPR043128">
    <property type="entry name" value="Rev_trsase/Diguanyl_cyclase"/>
</dbReference>
<dbReference type="GO" id="GO:0052621">
    <property type="term" value="F:diguanylate cyclase activity"/>
    <property type="evidence" value="ECO:0007669"/>
    <property type="project" value="TreeGrafter"/>
</dbReference>
<dbReference type="Proteomes" id="UP000595254">
    <property type="component" value="Chromosome"/>
</dbReference>
<dbReference type="PANTHER" id="PTHR45138:SF9">
    <property type="entry name" value="DIGUANYLATE CYCLASE DGCM-RELATED"/>
    <property type="match status" value="1"/>
</dbReference>
<keyword evidence="1" id="KW-1133">Transmembrane helix</keyword>
<keyword evidence="1" id="KW-0472">Membrane</keyword>